<dbReference type="PANTHER" id="PTHR11699">
    <property type="entry name" value="ALDEHYDE DEHYDROGENASE-RELATED"/>
    <property type="match status" value="1"/>
</dbReference>
<evidence type="ECO:0000256" key="3">
    <source>
        <dbReference type="PROSITE-ProRule" id="PRU10007"/>
    </source>
</evidence>
<evidence type="ECO:0000256" key="2">
    <source>
        <dbReference type="ARBA" id="ARBA00023002"/>
    </source>
</evidence>
<dbReference type="OrthoDB" id="310895at2759"/>
<dbReference type="InterPro" id="IPR016162">
    <property type="entry name" value="Ald_DH_N"/>
</dbReference>
<evidence type="ECO:0000256" key="1">
    <source>
        <dbReference type="ARBA" id="ARBA00009986"/>
    </source>
</evidence>
<dbReference type="AlphaFoldDB" id="A0A4S8LQD8"/>
<dbReference type="InterPro" id="IPR016161">
    <property type="entry name" value="Ald_DH/histidinol_DH"/>
</dbReference>
<gene>
    <name evidence="6" type="ORF">K435DRAFT_727067</name>
</gene>
<evidence type="ECO:0000313" key="7">
    <source>
        <dbReference type="Proteomes" id="UP000297245"/>
    </source>
</evidence>
<dbReference type="InterPro" id="IPR016163">
    <property type="entry name" value="Ald_DH_C"/>
</dbReference>
<name>A0A4S8LQD8_DENBC</name>
<comment type="similarity">
    <text evidence="1 4">Belongs to the aldehyde dehydrogenase family.</text>
</comment>
<evidence type="ECO:0000313" key="6">
    <source>
        <dbReference type="EMBL" id="THU91597.1"/>
    </source>
</evidence>
<dbReference type="SUPFAM" id="SSF53720">
    <property type="entry name" value="ALDH-like"/>
    <property type="match status" value="1"/>
</dbReference>
<keyword evidence="2 4" id="KW-0560">Oxidoreductase</keyword>
<protein>
    <submittedName>
        <fullName evidence="6">Aldehyde dehydrogenase</fullName>
    </submittedName>
</protein>
<dbReference type="FunFam" id="3.40.605.10:FF:000026">
    <property type="entry name" value="Aldehyde dehydrogenase, putative"/>
    <property type="match status" value="1"/>
</dbReference>
<organism evidence="6 7">
    <name type="scientific">Dendrothele bispora (strain CBS 962.96)</name>
    <dbReference type="NCBI Taxonomy" id="1314807"/>
    <lineage>
        <taxon>Eukaryota</taxon>
        <taxon>Fungi</taxon>
        <taxon>Dikarya</taxon>
        <taxon>Basidiomycota</taxon>
        <taxon>Agaricomycotina</taxon>
        <taxon>Agaricomycetes</taxon>
        <taxon>Agaricomycetidae</taxon>
        <taxon>Agaricales</taxon>
        <taxon>Agaricales incertae sedis</taxon>
        <taxon>Dendrothele</taxon>
    </lineage>
</organism>
<keyword evidence="7" id="KW-1185">Reference proteome</keyword>
<dbReference type="CDD" id="cd07091">
    <property type="entry name" value="ALDH_F1-2_Ald2-like"/>
    <property type="match status" value="1"/>
</dbReference>
<reference evidence="6 7" key="1">
    <citation type="journal article" date="2019" name="Nat. Ecol. Evol.">
        <title>Megaphylogeny resolves global patterns of mushroom evolution.</title>
        <authorList>
            <person name="Varga T."/>
            <person name="Krizsan K."/>
            <person name="Foldi C."/>
            <person name="Dima B."/>
            <person name="Sanchez-Garcia M."/>
            <person name="Sanchez-Ramirez S."/>
            <person name="Szollosi G.J."/>
            <person name="Szarkandi J.G."/>
            <person name="Papp V."/>
            <person name="Albert L."/>
            <person name="Andreopoulos W."/>
            <person name="Angelini C."/>
            <person name="Antonin V."/>
            <person name="Barry K.W."/>
            <person name="Bougher N.L."/>
            <person name="Buchanan P."/>
            <person name="Buyck B."/>
            <person name="Bense V."/>
            <person name="Catcheside P."/>
            <person name="Chovatia M."/>
            <person name="Cooper J."/>
            <person name="Damon W."/>
            <person name="Desjardin D."/>
            <person name="Finy P."/>
            <person name="Geml J."/>
            <person name="Haridas S."/>
            <person name="Hughes K."/>
            <person name="Justo A."/>
            <person name="Karasinski D."/>
            <person name="Kautmanova I."/>
            <person name="Kiss B."/>
            <person name="Kocsube S."/>
            <person name="Kotiranta H."/>
            <person name="LaButti K.M."/>
            <person name="Lechner B.E."/>
            <person name="Liimatainen K."/>
            <person name="Lipzen A."/>
            <person name="Lukacs Z."/>
            <person name="Mihaltcheva S."/>
            <person name="Morgado L.N."/>
            <person name="Niskanen T."/>
            <person name="Noordeloos M.E."/>
            <person name="Ohm R.A."/>
            <person name="Ortiz-Santana B."/>
            <person name="Ovrebo C."/>
            <person name="Racz N."/>
            <person name="Riley R."/>
            <person name="Savchenko A."/>
            <person name="Shiryaev A."/>
            <person name="Soop K."/>
            <person name="Spirin V."/>
            <person name="Szebenyi C."/>
            <person name="Tomsovsky M."/>
            <person name="Tulloss R.E."/>
            <person name="Uehling J."/>
            <person name="Grigoriev I.V."/>
            <person name="Vagvolgyi C."/>
            <person name="Papp T."/>
            <person name="Martin F.M."/>
            <person name="Miettinen O."/>
            <person name="Hibbett D.S."/>
            <person name="Nagy L.G."/>
        </authorList>
    </citation>
    <scope>NUCLEOTIDE SEQUENCE [LARGE SCALE GENOMIC DNA]</scope>
    <source>
        <strain evidence="6 7">CBS 962.96</strain>
    </source>
</reference>
<evidence type="ECO:0000256" key="4">
    <source>
        <dbReference type="RuleBase" id="RU003345"/>
    </source>
</evidence>
<dbReference type="FunFam" id="3.40.309.10:FF:000012">
    <property type="entry name" value="Betaine aldehyde dehydrogenase"/>
    <property type="match status" value="1"/>
</dbReference>
<dbReference type="EMBL" id="ML179302">
    <property type="protein sequence ID" value="THU91597.1"/>
    <property type="molecule type" value="Genomic_DNA"/>
</dbReference>
<proteinExistence type="inferred from homology"/>
<dbReference type="FunFam" id="3.40.605.10:FF:000050">
    <property type="entry name" value="Aldehyde dehydrogenase, mitochondrial"/>
    <property type="match status" value="1"/>
</dbReference>
<dbReference type="Gene3D" id="3.40.605.10">
    <property type="entry name" value="Aldehyde Dehydrogenase, Chain A, domain 1"/>
    <property type="match status" value="1"/>
</dbReference>
<dbReference type="Proteomes" id="UP000297245">
    <property type="component" value="Unassembled WGS sequence"/>
</dbReference>
<accession>A0A4S8LQD8</accession>
<dbReference type="InterPro" id="IPR029510">
    <property type="entry name" value="Ald_DH_CS_GLU"/>
</dbReference>
<feature type="domain" description="Aldehyde dehydrogenase" evidence="5">
    <location>
        <begin position="30"/>
        <end position="494"/>
    </location>
</feature>
<evidence type="ECO:0000259" key="5">
    <source>
        <dbReference type="Pfam" id="PF00171"/>
    </source>
</evidence>
<dbReference type="PROSITE" id="PS00687">
    <property type="entry name" value="ALDEHYDE_DEHYDR_GLU"/>
    <property type="match status" value="1"/>
</dbReference>
<sequence length="502" mass="54008">MTDSFKLTLDTDLYKGTLSVNTGLFINGEWVKPVEGGTHDVYNPSTGKVLTKISAGSSKDVDIAVNAAKKAFKTTWGLHMPGSDRGKCLLKLADLMEKHRDELAALEALDVGKPYPVAWRADLNASIGTIRYYGGWADKVQGKTIETTENKLAYTRHEPYGVVGCIIPWNFPLLMLTWKIGPALAVGNTVVLKPSENTPLTALRIAGLLNEAGFPPGVLNIVNGLGPVVGEAIAYHPEIRKVAFTGSILVGRKIQEASAKSNLKSVSLELGGKNPNIIFDDCDFEQALKWASIGVFGNMGQVCTAGTRIFVQEGIHDKFVAALTAAAQGLQTGTGDPFSKTTKHGPQVSQIQFERVMGYINDGKAAGATVTFGGEAHGGDGYFVQPTIFTDCKPDMKIVKEEIFGPVAAIMKFKTEEEVVEMANDTSYGLACGIFTENVSRAIRMSHALEAGMAWVNCYGTSEYQVPFGGNKQSGIGRELGEYAIDLFTEVKAVHINVGFKL</sequence>
<dbReference type="InterPro" id="IPR016160">
    <property type="entry name" value="Ald_DH_CS_CYS"/>
</dbReference>
<feature type="active site" evidence="3">
    <location>
        <position position="269"/>
    </location>
</feature>
<dbReference type="Pfam" id="PF00171">
    <property type="entry name" value="Aldedh"/>
    <property type="match status" value="1"/>
</dbReference>
<dbReference type="InterPro" id="IPR015590">
    <property type="entry name" value="Aldehyde_DH_dom"/>
</dbReference>
<dbReference type="GO" id="GO:0004030">
    <property type="term" value="F:aldehyde dehydrogenase [NAD(P)+] activity"/>
    <property type="evidence" value="ECO:0007669"/>
    <property type="project" value="UniProtKB-ARBA"/>
</dbReference>
<dbReference type="Gene3D" id="3.40.309.10">
    <property type="entry name" value="Aldehyde Dehydrogenase, Chain A, domain 2"/>
    <property type="match status" value="1"/>
</dbReference>
<dbReference type="PROSITE" id="PS00070">
    <property type="entry name" value="ALDEHYDE_DEHYDR_CYS"/>
    <property type="match status" value="1"/>
</dbReference>